<comment type="caution">
    <text evidence="3">The sequence shown here is derived from an EMBL/GenBank/DDBJ whole genome shotgun (WGS) entry which is preliminary data.</text>
</comment>
<name>A0AAV1V7T7_9STRA</name>
<gene>
    <name evidence="3" type="ORF">PM001_LOCUS26653</name>
    <name evidence="2" type="ORF">PM001_LOCUS296</name>
</gene>
<organism evidence="3 4">
    <name type="scientific">Peronospora matthiolae</name>
    <dbReference type="NCBI Taxonomy" id="2874970"/>
    <lineage>
        <taxon>Eukaryota</taxon>
        <taxon>Sar</taxon>
        <taxon>Stramenopiles</taxon>
        <taxon>Oomycota</taxon>
        <taxon>Peronosporomycetes</taxon>
        <taxon>Peronosporales</taxon>
        <taxon>Peronosporaceae</taxon>
        <taxon>Peronospora</taxon>
    </lineage>
</organism>
<evidence type="ECO:0000313" key="2">
    <source>
        <dbReference type="EMBL" id="CAK7891908.1"/>
    </source>
</evidence>
<dbReference type="AlphaFoldDB" id="A0AAV1V7T7"/>
<sequence>MSPNKGDKFANSVLRAAAASMARRSKTQRAAQTPPAGSSDHSSEEMRPELDLMMEQQAAMVSRLEELEQRRLELPRIAGNTFEPVDTTRSRATVPVLRPTATFRSPSMRMTHVRPMEVDDLHDMLGTESRVRDASVRTERRALRQ</sequence>
<evidence type="ECO:0000313" key="4">
    <source>
        <dbReference type="Proteomes" id="UP001162060"/>
    </source>
</evidence>
<reference evidence="3" key="1">
    <citation type="submission" date="2024-01" db="EMBL/GenBank/DDBJ databases">
        <authorList>
            <person name="Webb A."/>
        </authorList>
    </citation>
    <scope>NUCLEOTIDE SEQUENCE</scope>
    <source>
        <strain evidence="3">Pm1</strain>
    </source>
</reference>
<feature type="compositionally biased region" description="Polar residues" evidence="1">
    <location>
        <begin position="28"/>
        <end position="40"/>
    </location>
</feature>
<evidence type="ECO:0000256" key="1">
    <source>
        <dbReference type="SAM" id="MobiDB-lite"/>
    </source>
</evidence>
<evidence type="ECO:0000313" key="3">
    <source>
        <dbReference type="EMBL" id="CAK7941503.1"/>
    </source>
</evidence>
<proteinExistence type="predicted"/>
<dbReference type="Proteomes" id="UP001162060">
    <property type="component" value="Unassembled WGS sequence"/>
</dbReference>
<feature type="region of interest" description="Disordered" evidence="1">
    <location>
        <begin position="119"/>
        <end position="145"/>
    </location>
</feature>
<dbReference type="EMBL" id="CAKLBY020000003">
    <property type="protein sequence ID" value="CAK7891908.1"/>
    <property type="molecule type" value="Genomic_DNA"/>
</dbReference>
<feature type="compositionally biased region" description="Low complexity" evidence="1">
    <location>
        <begin position="10"/>
        <end position="22"/>
    </location>
</feature>
<accession>A0AAV1V7T7</accession>
<protein>
    <submittedName>
        <fullName evidence="3">Uncharacterized protein</fullName>
    </submittedName>
</protein>
<feature type="region of interest" description="Disordered" evidence="1">
    <location>
        <begin position="1"/>
        <end position="49"/>
    </location>
</feature>
<dbReference type="EMBL" id="CAKLBY020000264">
    <property type="protein sequence ID" value="CAK7941503.1"/>
    <property type="molecule type" value="Genomic_DNA"/>
</dbReference>